<evidence type="ECO:0000256" key="4">
    <source>
        <dbReference type="ARBA" id="ARBA00022975"/>
    </source>
</evidence>
<organism evidence="10 11">
    <name type="scientific">Rhodothermus marinus (strain ATCC 43812 / DSM 4252 / R-10)</name>
    <name type="common">Rhodothermus obamensis</name>
    <dbReference type="NCBI Taxonomy" id="518766"/>
    <lineage>
        <taxon>Bacteria</taxon>
        <taxon>Pseudomonadati</taxon>
        <taxon>Rhodothermota</taxon>
        <taxon>Rhodothermia</taxon>
        <taxon>Rhodothermales</taxon>
        <taxon>Rhodothermaceae</taxon>
        <taxon>Rhodothermus</taxon>
    </lineage>
</organism>
<dbReference type="EMBL" id="CP001807">
    <property type="protein sequence ID" value="ACY47621.1"/>
    <property type="molecule type" value="Genomic_DNA"/>
</dbReference>
<comment type="subunit">
    <text evidence="7">Heterododecamer (2C3:3R2) of six catalytic PyrB chains organized as two trimers (C3), and six regulatory PyrI chains organized as three dimers (R2).</text>
</comment>
<dbReference type="PRINTS" id="PR00101">
    <property type="entry name" value="ATCASE"/>
</dbReference>
<feature type="binding site" evidence="7">
    <location>
        <position position="233"/>
    </location>
    <ligand>
        <name>L-aspartate</name>
        <dbReference type="ChEBI" id="CHEBI:29991"/>
    </ligand>
</feature>
<feature type="binding site" evidence="7">
    <location>
        <position position="69"/>
    </location>
    <ligand>
        <name>carbamoyl phosphate</name>
        <dbReference type="ChEBI" id="CHEBI:58228"/>
    </ligand>
</feature>
<feature type="binding site" evidence="7">
    <location>
        <position position="149"/>
    </location>
    <ligand>
        <name>carbamoyl phosphate</name>
        <dbReference type="ChEBI" id="CHEBI:58228"/>
    </ligand>
</feature>
<comment type="function">
    <text evidence="5 7">Catalyzes the condensation of carbamoyl phosphate and aspartate to form carbamoyl aspartate and inorganic phosphate, the committed step in the de novo pyrimidine nucleotide biosynthesis pathway.</text>
</comment>
<feature type="domain" description="Aspartate/ornithine carbamoyltransferase carbamoyl-P binding" evidence="9">
    <location>
        <begin position="16"/>
        <end position="158"/>
    </location>
</feature>
<sequence length="320" mass="35290">MSTSADTPLQGRLRHRHLLGLATYSAEEIQLILQTARQFREVLERPIRRVPTLRGVTVVNLFFEPSTRTRISFELAEKRLSADVVNFSAAGSSVVKGETLKDTARNLEAMKIDMVVIRHRSPGAAHFLTRCIDAVVINAGDGAHEHPTQALLDLLTISDHFPSFEGLNVSIIGDIAHSRVARSNIYGLKALGANVTLCGPRTLMPVGIEELGVRVTYRLEEALEGCDVAMALRLQLERQTAGLFPSLREYHERYGIKLEHLERYPDLLVMHPGPVNRGVELASEVVDHERAIILNQVTNGVAVRMAVLYLLAGMPEAVAA</sequence>
<feature type="binding site" evidence="7">
    <location>
        <position position="179"/>
    </location>
    <ligand>
        <name>L-aspartate</name>
        <dbReference type="ChEBI" id="CHEBI:29991"/>
    </ligand>
</feature>
<dbReference type="NCBIfam" id="NF002032">
    <property type="entry name" value="PRK00856.1"/>
    <property type="match status" value="1"/>
</dbReference>
<evidence type="ECO:0000256" key="1">
    <source>
        <dbReference type="ARBA" id="ARBA00004852"/>
    </source>
</evidence>
<proteinExistence type="inferred from homology"/>
<dbReference type="NCBIfam" id="TIGR00670">
    <property type="entry name" value="asp_carb_tr"/>
    <property type="match status" value="1"/>
</dbReference>
<dbReference type="HOGENOM" id="CLU_043846_2_0_10"/>
<feature type="domain" description="Aspartate/ornithine carbamoyltransferase Asp/Orn-binding" evidence="8">
    <location>
        <begin position="165"/>
        <end position="311"/>
    </location>
</feature>
<dbReference type="InterPro" id="IPR006131">
    <property type="entry name" value="Asp_carbamoyltransf_Asp/Orn-bd"/>
</dbReference>
<evidence type="ECO:0000256" key="7">
    <source>
        <dbReference type="HAMAP-Rule" id="MF_00001"/>
    </source>
</evidence>
<feature type="binding site" evidence="7">
    <location>
        <position position="68"/>
    </location>
    <ligand>
        <name>carbamoyl phosphate</name>
        <dbReference type="ChEBI" id="CHEBI:58228"/>
    </ligand>
</feature>
<feature type="binding site" evidence="7">
    <location>
        <position position="96"/>
    </location>
    <ligand>
        <name>L-aspartate</name>
        <dbReference type="ChEBI" id="CHEBI:29991"/>
    </ligand>
</feature>
<dbReference type="eggNOG" id="COG0540">
    <property type="taxonomic scope" value="Bacteria"/>
</dbReference>
<dbReference type="InterPro" id="IPR006130">
    <property type="entry name" value="Asp/Orn_carbamoylTrfase"/>
</dbReference>
<dbReference type="PANTHER" id="PTHR45753:SF6">
    <property type="entry name" value="ASPARTATE CARBAMOYLTRANSFERASE"/>
    <property type="match status" value="1"/>
</dbReference>
<dbReference type="STRING" id="518766.Rmar_0723"/>
<evidence type="ECO:0000256" key="6">
    <source>
        <dbReference type="ARBA" id="ARBA00048859"/>
    </source>
</evidence>
<dbReference type="GO" id="GO:0006207">
    <property type="term" value="P:'de novo' pyrimidine nucleobase biosynthetic process"/>
    <property type="evidence" value="ECO:0007669"/>
    <property type="project" value="InterPro"/>
</dbReference>
<dbReference type="GO" id="GO:0044205">
    <property type="term" value="P:'de novo' UMP biosynthetic process"/>
    <property type="evidence" value="ECO:0007669"/>
    <property type="project" value="UniProtKB-UniRule"/>
</dbReference>
<feature type="binding site" evidence="7">
    <location>
        <position position="146"/>
    </location>
    <ligand>
        <name>carbamoyl phosphate</name>
        <dbReference type="ChEBI" id="CHEBI:58228"/>
    </ligand>
</feature>
<dbReference type="HAMAP" id="MF_00001">
    <property type="entry name" value="Asp_carb_tr"/>
    <property type="match status" value="1"/>
</dbReference>
<dbReference type="InterPro" id="IPR036901">
    <property type="entry name" value="Asp/Orn_carbamoylTrfase_sf"/>
</dbReference>
<keyword evidence="3 7" id="KW-0808">Transferase</keyword>
<dbReference type="PRINTS" id="PR00100">
    <property type="entry name" value="AOTCASE"/>
</dbReference>
<feature type="binding site" evidence="7">
    <location>
        <position position="118"/>
    </location>
    <ligand>
        <name>carbamoyl phosphate</name>
        <dbReference type="ChEBI" id="CHEBI:58228"/>
    </ligand>
</feature>
<comment type="similarity">
    <text evidence="2 7">Belongs to the aspartate/ornithine carbamoyltransferase superfamily. ATCase family.</text>
</comment>
<protein>
    <recommendedName>
        <fullName evidence="7">Aspartate carbamoyltransferase</fullName>
        <ecNumber evidence="7">2.1.3.2</ecNumber>
    </recommendedName>
    <alternativeName>
        <fullName evidence="7">Aspartate transcarbamylase</fullName>
        <shortName evidence="7">ATCase</shortName>
    </alternativeName>
</protein>
<feature type="binding site" evidence="7">
    <location>
        <position position="274"/>
    </location>
    <ligand>
        <name>carbamoyl phosphate</name>
        <dbReference type="ChEBI" id="CHEBI:58228"/>
    </ligand>
</feature>
<dbReference type="UniPathway" id="UPA00070">
    <property type="reaction ID" value="UER00116"/>
</dbReference>
<dbReference type="Proteomes" id="UP000002221">
    <property type="component" value="Chromosome"/>
</dbReference>
<dbReference type="Gene3D" id="3.40.50.1370">
    <property type="entry name" value="Aspartate/ornithine carbamoyltransferase"/>
    <property type="match status" value="2"/>
</dbReference>
<dbReference type="OrthoDB" id="9774690at2"/>
<dbReference type="GO" id="GO:0006520">
    <property type="term" value="P:amino acid metabolic process"/>
    <property type="evidence" value="ECO:0007669"/>
    <property type="project" value="InterPro"/>
</dbReference>
<gene>
    <name evidence="7" type="primary">pyrB</name>
    <name evidence="10" type="ordered locus">Rmar_0723</name>
</gene>
<dbReference type="RefSeq" id="WP_012843233.1">
    <property type="nucleotide sequence ID" value="NC_013501.1"/>
</dbReference>
<dbReference type="PANTHER" id="PTHR45753">
    <property type="entry name" value="ORNITHINE CARBAMOYLTRANSFERASE, MITOCHONDRIAL"/>
    <property type="match status" value="1"/>
</dbReference>
<name>D0MG65_RHOM4</name>
<evidence type="ECO:0000259" key="8">
    <source>
        <dbReference type="Pfam" id="PF00185"/>
    </source>
</evidence>
<dbReference type="SUPFAM" id="SSF53671">
    <property type="entry name" value="Aspartate/ornithine carbamoyltransferase"/>
    <property type="match status" value="1"/>
</dbReference>
<reference evidence="10 11" key="1">
    <citation type="journal article" date="2009" name="Stand. Genomic Sci.">
        <title>Complete genome sequence of Rhodothermus marinus type strain (R-10).</title>
        <authorList>
            <person name="Nolan M."/>
            <person name="Tindall B.J."/>
            <person name="Pomrenke H."/>
            <person name="Lapidus A."/>
            <person name="Copeland A."/>
            <person name="Glavina Del Rio T."/>
            <person name="Lucas S."/>
            <person name="Chen F."/>
            <person name="Tice H."/>
            <person name="Cheng J.F."/>
            <person name="Saunders E."/>
            <person name="Han C."/>
            <person name="Bruce D."/>
            <person name="Goodwin L."/>
            <person name="Chain P."/>
            <person name="Pitluck S."/>
            <person name="Ovchinikova G."/>
            <person name="Pati A."/>
            <person name="Ivanova N."/>
            <person name="Mavromatis K."/>
            <person name="Chen A."/>
            <person name="Palaniappan K."/>
            <person name="Land M."/>
            <person name="Hauser L."/>
            <person name="Chang Y.J."/>
            <person name="Jeffries C.D."/>
            <person name="Brettin T."/>
            <person name="Goker M."/>
            <person name="Bristow J."/>
            <person name="Eisen J.A."/>
            <person name="Markowitz V."/>
            <person name="Hugenholtz P."/>
            <person name="Kyrpides N.C."/>
            <person name="Klenk H.P."/>
            <person name="Detter J.C."/>
        </authorList>
    </citation>
    <scope>NUCLEOTIDE SEQUENCE [LARGE SCALE GENOMIC DNA]</scope>
    <source>
        <strain evidence="11">ATCC 43812 / DSM 4252 / R-10</strain>
    </source>
</reference>
<dbReference type="Pfam" id="PF00185">
    <property type="entry name" value="OTCace"/>
    <property type="match status" value="1"/>
</dbReference>
<accession>D0MG65</accession>
<dbReference type="EC" id="2.1.3.2" evidence="7"/>
<keyword evidence="4 7" id="KW-0665">Pyrimidine biosynthesis</keyword>
<dbReference type="AlphaFoldDB" id="D0MG65"/>
<evidence type="ECO:0000259" key="9">
    <source>
        <dbReference type="Pfam" id="PF02729"/>
    </source>
</evidence>
<dbReference type="InterPro" id="IPR002082">
    <property type="entry name" value="Asp_carbamoyltransf"/>
</dbReference>
<evidence type="ECO:0000313" key="11">
    <source>
        <dbReference type="Proteomes" id="UP000002221"/>
    </source>
</evidence>
<dbReference type="GO" id="GO:0005829">
    <property type="term" value="C:cytosol"/>
    <property type="evidence" value="ECO:0007669"/>
    <property type="project" value="TreeGrafter"/>
</dbReference>
<dbReference type="PROSITE" id="PS00097">
    <property type="entry name" value="CARBAMOYLTRANSFERASE"/>
    <property type="match status" value="1"/>
</dbReference>
<evidence type="ECO:0000256" key="5">
    <source>
        <dbReference type="ARBA" id="ARBA00043884"/>
    </source>
</evidence>
<dbReference type="Pfam" id="PF02729">
    <property type="entry name" value="OTCace_N"/>
    <property type="match status" value="1"/>
</dbReference>
<evidence type="ECO:0000256" key="2">
    <source>
        <dbReference type="ARBA" id="ARBA00008896"/>
    </source>
</evidence>
<evidence type="ECO:0000256" key="3">
    <source>
        <dbReference type="ARBA" id="ARBA00022679"/>
    </source>
</evidence>
<dbReference type="GO" id="GO:0016597">
    <property type="term" value="F:amino acid binding"/>
    <property type="evidence" value="ECO:0007669"/>
    <property type="project" value="InterPro"/>
</dbReference>
<evidence type="ECO:0000313" key="10">
    <source>
        <dbReference type="EMBL" id="ACY47621.1"/>
    </source>
</evidence>
<dbReference type="KEGG" id="rmr:Rmar_0723"/>
<comment type="pathway">
    <text evidence="1 7">Pyrimidine metabolism; UMP biosynthesis via de novo pathway; (S)-dihydroorotate from bicarbonate: step 2/3.</text>
</comment>
<dbReference type="InterPro" id="IPR006132">
    <property type="entry name" value="Asp/Orn_carbamoyltranf_P-bd"/>
</dbReference>
<feature type="binding site" evidence="7">
    <location>
        <position position="273"/>
    </location>
    <ligand>
        <name>carbamoyl phosphate</name>
        <dbReference type="ChEBI" id="CHEBI:58228"/>
    </ligand>
</feature>
<dbReference type="GO" id="GO:0004070">
    <property type="term" value="F:aspartate carbamoyltransferase activity"/>
    <property type="evidence" value="ECO:0007669"/>
    <property type="project" value="UniProtKB-UniRule"/>
</dbReference>
<keyword evidence="11" id="KW-1185">Reference proteome</keyword>
<comment type="catalytic activity">
    <reaction evidence="6 7">
        <text>carbamoyl phosphate + L-aspartate = N-carbamoyl-L-aspartate + phosphate + H(+)</text>
        <dbReference type="Rhea" id="RHEA:20013"/>
        <dbReference type="ChEBI" id="CHEBI:15378"/>
        <dbReference type="ChEBI" id="CHEBI:29991"/>
        <dbReference type="ChEBI" id="CHEBI:32814"/>
        <dbReference type="ChEBI" id="CHEBI:43474"/>
        <dbReference type="ChEBI" id="CHEBI:58228"/>
        <dbReference type="EC" id="2.1.3.2"/>
    </reaction>
</comment>